<dbReference type="AlphaFoldDB" id="A0A8H6X3N2"/>
<dbReference type="Proteomes" id="UP000620124">
    <property type="component" value="Unassembled WGS sequence"/>
</dbReference>
<sequence>MRSASSLWTSYVSVWALLLVLAQSKPLVPYRNSARALPRGTWKREVVPKDVVTLSYAPEGAHRPTSTLTFPAHQNVPVLLLEDMDFVVETVVCHDALDTGTLVAEIIFTSEDAYTVAAETWSVLSKFILVTSHPGCNPSDQRGAWLVSSVSEEDTEYAISLEVQSIPLHDIGPSFHLSHVSDNVVTGWRSPSAPKLQSRDIDDIFPINKTFDFAPRQQLLPIDTSLVDDSIGDLIPDPAGLQVFCVDCVSALDFSVGLEIDTSGLSVTEAHVNITINEFHHDINLEFSMSDSHTWDAVFDVLLVAVPDLGVSIKDFTTIGFFWGGAVRTDLTISGAVNFTVGASANIPKGATATFVATDVGKSSATGWDEATFDVHPFRLNSGSFSVDAGVSLSPFLQAEIAFGSGTGTSARLYLNTPHINGVATIAANVNRECQPLGPNDFESFADALTFGAGLNISLEGNSSGKYLPDGNIVFLTKGFPLGPLPTIDEPKCMVFADDNKADIASGGNAIAALLPAPTGTLLAAASAIPTFNIPGIESYYSAHGGSLPTNVNYAQMLLATTVPDDIKAAVQKTAASQRKHHLNAGAIAGGVIGGLAIIVLLALGVWYLRSKFRRQEDPIIGGWSPGDLPKTGALTPGSQSEGKDYYSAR</sequence>
<dbReference type="Pfam" id="PF23865">
    <property type="entry name" value="DUF7223"/>
    <property type="match status" value="1"/>
</dbReference>
<evidence type="ECO:0000256" key="1">
    <source>
        <dbReference type="SAM" id="MobiDB-lite"/>
    </source>
</evidence>
<reference evidence="6" key="1">
    <citation type="submission" date="2020-05" db="EMBL/GenBank/DDBJ databases">
        <title>Mycena genomes resolve the evolution of fungal bioluminescence.</title>
        <authorList>
            <person name="Tsai I.J."/>
        </authorList>
    </citation>
    <scope>NUCLEOTIDE SEQUENCE</scope>
    <source>
        <strain evidence="6">CCC161011</strain>
    </source>
</reference>
<evidence type="ECO:0000256" key="3">
    <source>
        <dbReference type="SAM" id="SignalP"/>
    </source>
</evidence>
<gene>
    <name evidence="6" type="ORF">MVEN_02342800</name>
</gene>
<feature type="signal peptide" evidence="3">
    <location>
        <begin position="1"/>
        <end position="24"/>
    </location>
</feature>
<accession>A0A8H6X3N2</accession>
<feature type="domain" description="DUF7029" evidence="4">
    <location>
        <begin position="72"/>
        <end position="175"/>
    </location>
</feature>
<feature type="domain" description="DUF7223" evidence="5">
    <location>
        <begin position="237"/>
        <end position="434"/>
    </location>
</feature>
<feature type="chain" id="PRO_5034126140" description="Peptidase A1 domain-containing protein" evidence="3">
    <location>
        <begin position="25"/>
        <end position="650"/>
    </location>
</feature>
<evidence type="ECO:0000259" key="4">
    <source>
        <dbReference type="Pfam" id="PF22974"/>
    </source>
</evidence>
<comment type="caution">
    <text evidence="6">The sequence shown here is derived from an EMBL/GenBank/DDBJ whole genome shotgun (WGS) entry which is preliminary data.</text>
</comment>
<dbReference type="InterPro" id="IPR055647">
    <property type="entry name" value="DUF7223"/>
</dbReference>
<dbReference type="OrthoDB" id="5382170at2759"/>
<evidence type="ECO:0000313" key="6">
    <source>
        <dbReference type="EMBL" id="KAF7333858.1"/>
    </source>
</evidence>
<evidence type="ECO:0000256" key="2">
    <source>
        <dbReference type="SAM" id="Phobius"/>
    </source>
</evidence>
<keyword evidence="2" id="KW-0472">Membrane</keyword>
<feature type="region of interest" description="Disordered" evidence="1">
    <location>
        <begin position="624"/>
        <end position="650"/>
    </location>
</feature>
<dbReference type="Pfam" id="PF22974">
    <property type="entry name" value="DUF7029"/>
    <property type="match status" value="1"/>
</dbReference>
<organism evidence="6 7">
    <name type="scientific">Mycena venus</name>
    <dbReference type="NCBI Taxonomy" id="2733690"/>
    <lineage>
        <taxon>Eukaryota</taxon>
        <taxon>Fungi</taxon>
        <taxon>Dikarya</taxon>
        <taxon>Basidiomycota</taxon>
        <taxon>Agaricomycotina</taxon>
        <taxon>Agaricomycetes</taxon>
        <taxon>Agaricomycetidae</taxon>
        <taxon>Agaricales</taxon>
        <taxon>Marasmiineae</taxon>
        <taxon>Mycenaceae</taxon>
        <taxon>Mycena</taxon>
    </lineage>
</organism>
<dbReference type="EMBL" id="JACAZI010000028">
    <property type="protein sequence ID" value="KAF7333858.1"/>
    <property type="molecule type" value="Genomic_DNA"/>
</dbReference>
<protein>
    <recommendedName>
        <fullName evidence="8">Peptidase A1 domain-containing protein</fullName>
    </recommendedName>
</protein>
<evidence type="ECO:0008006" key="8">
    <source>
        <dbReference type="Google" id="ProtNLM"/>
    </source>
</evidence>
<keyword evidence="3" id="KW-0732">Signal</keyword>
<proteinExistence type="predicted"/>
<evidence type="ECO:0000313" key="7">
    <source>
        <dbReference type="Proteomes" id="UP000620124"/>
    </source>
</evidence>
<evidence type="ECO:0000259" key="5">
    <source>
        <dbReference type="Pfam" id="PF23865"/>
    </source>
</evidence>
<keyword evidence="7" id="KW-1185">Reference proteome</keyword>
<keyword evidence="2" id="KW-0812">Transmembrane</keyword>
<keyword evidence="2" id="KW-1133">Transmembrane helix</keyword>
<name>A0A8H6X3N2_9AGAR</name>
<feature type="transmembrane region" description="Helical" evidence="2">
    <location>
        <begin position="587"/>
        <end position="609"/>
    </location>
</feature>
<dbReference type="InterPro" id="IPR054293">
    <property type="entry name" value="DUF7029"/>
</dbReference>